<dbReference type="InterPro" id="IPR023214">
    <property type="entry name" value="HAD_sf"/>
</dbReference>
<dbReference type="PANTHER" id="PTHR43344">
    <property type="entry name" value="PHOSPHOSERINE PHOSPHATASE"/>
    <property type="match status" value="1"/>
</dbReference>
<dbReference type="InterPro" id="IPR050582">
    <property type="entry name" value="HAD-like_SerB"/>
</dbReference>
<dbReference type="InterPro" id="IPR036412">
    <property type="entry name" value="HAD-like_sf"/>
</dbReference>
<evidence type="ECO:0000259" key="1">
    <source>
        <dbReference type="Pfam" id="PF14681"/>
    </source>
</evidence>
<comment type="caution">
    <text evidence="2">The sequence shown here is derived from an EMBL/GenBank/DDBJ whole genome shotgun (WGS) entry which is preliminary data.</text>
</comment>
<dbReference type="GO" id="GO:0006564">
    <property type="term" value="P:L-serine biosynthetic process"/>
    <property type="evidence" value="ECO:0007669"/>
    <property type="project" value="TreeGrafter"/>
</dbReference>
<dbReference type="Pfam" id="PF12710">
    <property type="entry name" value="HAD"/>
    <property type="match status" value="1"/>
</dbReference>
<dbReference type="EMBL" id="MQTW01000339">
    <property type="protein sequence ID" value="RYC80660.1"/>
    <property type="molecule type" value="Genomic_DNA"/>
</dbReference>
<accession>A0A4Q2V376</accession>
<dbReference type="InterPro" id="IPR027417">
    <property type="entry name" value="P-loop_NTPase"/>
</dbReference>
<dbReference type="SUPFAM" id="SSF56784">
    <property type="entry name" value="HAD-like"/>
    <property type="match status" value="1"/>
</dbReference>
<dbReference type="GO" id="GO:0005737">
    <property type="term" value="C:cytoplasm"/>
    <property type="evidence" value="ECO:0007669"/>
    <property type="project" value="TreeGrafter"/>
</dbReference>
<dbReference type="GO" id="GO:0000287">
    <property type="term" value="F:magnesium ion binding"/>
    <property type="evidence" value="ECO:0007669"/>
    <property type="project" value="TreeGrafter"/>
</dbReference>
<evidence type="ECO:0000313" key="3">
    <source>
        <dbReference type="Proteomes" id="UP000290540"/>
    </source>
</evidence>
<dbReference type="InterPro" id="IPR029057">
    <property type="entry name" value="PRTase-like"/>
</dbReference>
<dbReference type="Pfam" id="PF13207">
    <property type="entry name" value="AAA_17"/>
    <property type="match status" value="1"/>
</dbReference>
<gene>
    <name evidence="2" type="ORF">BFJ63_vAg16462</name>
</gene>
<dbReference type="AlphaFoldDB" id="A0A4Q2V376"/>
<reference evidence="2 3" key="1">
    <citation type="submission" date="2016-12" db="EMBL/GenBank/DDBJ databases">
        <title>Draft genome sequence of Fusarium oxysporum causing rot on Narcissus.</title>
        <authorList>
            <person name="Armitage A.D."/>
            <person name="Taylor A."/>
            <person name="Clarkson J.P."/>
            <person name="Harrison R.J."/>
            <person name="Jackson A.C."/>
        </authorList>
    </citation>
    <scope>NUCLEOTIDE SEQUENCE [LARGE SCALE GENOMIC DNA]</scope>
    <source>
        <strain evidence="2 3">N139</strain>
    </source>
</reference>
<dbReference type="Gene3D" id="3.40.50.2020">
    <property type="match status" value="1"/>
</dbReference>
<dbReference type="Gene3D" id="3.40.50.300">
    <property type="entry name" value="P-loop containing nucleotide triphosphate hydrolases"/>
    <property type="match status" value="1"/>
</dbReference>
<name>A0A4Q2V376_FUSOX</name>
<dbReference type="InterPro" id="IPR000836">
    <property type="entry name" value="PRTase_dom"/>
</dbReference>
<dbReference type="SUPFAM" id="SSF52540">
    <property type="entry name" value="P-loop containing nucleoside triphosphate hydrolases"/>
    <property type="match status" value="1"/>
</dbReference>
<dbReference type="CDD" id="cd06223">
    <property type="entry name" value="PRTases_typeI"/>
    <property type="match status" value="1"/>
</dbReference>
<sequence length="610" mass="66930">MTSTSAISLVNRVGHDPSKPTVIGLYGLPATGKSTVLEGLRNKLGETEFAFFDGSDVISYLVHGGLKAFQKLEDPEKKKWRAEAITHIKNEAAASGKIAVVTGHFMFWSKEDSAPFDMTGLSAENWVLWQTLEVTILRDLCRQHKILFTTVQNPALENVLPLVQHFRELAPAGSNLAQVKKRLGEIIALHDSKELQTFLPDGNSDEAFHQATFLLEEKCDDDMFEFRCDNASALVPLYPEFISLLRRVEEQKHIGVVVVTCGVGRLWTKILEHHGLSDSVKVIGGGRFSDGYFVTPGVKAAVVSHLRDVHDLNVWAFGDSPLDIPMLWEADQAVVVVGDEKKRSTTMDAALATAIQDGHLRARQVLLPSTSSPRLDNNSLPVVSFDDGDFVKSIVDPRPELRPLKKYDATNKAASNILMSPMRSAAVSGPMLRAANANVGRYLATEYVSKLIGLEEFTISHVQGHQTTGHRLRNEAKTSIIAFMRGGEPMAFGISDVFPQAMFVYASSADDVKKHHVQGQLNVILVDSVINSGKSVIELIKRVVRLEPNISITVVAGVVQTEAIAVGHLFAKVMRRHGAGLIALRISENKFTGTKTTDTGNRLFNTTRLA</sequence>
<organism evidence="2 3">
    <name type="scientific">Fusarium oxysporum f. sp. narcissi</name>
    <dbReference type="NCBI Taxonomy" id="451672"/>
    <lineage>
        <taxon>Eukaryota</taxon>
        <taxon>Fungi</taxon>
        <taxon>Dikarya</taxon>
        <taxon>Ascomycota</taxon>
        <taxon>Pezizomycotina</taxon>
        <taxon>Sordariomycetes</taxon>
        <taxon>Hypocreomycetidae</taxon>
        <taxon>Hypocreales</taxon>
        <taxon>Nectriaceae</taxon>
        <taxon>Fusarium</taxon>
        <taxon>Fusarium oxysporum species complex</taxon>
    </lineage>
</organism>
<dbReference type="PANTHER" id="PTHR43344:SF20">
    <property type="entry name" value="URACIL PHOSPHORIBOSYLTRANSFERASE"/>
    <property type="match status" value="1"/>
</dbReference>
<dbReference type="SUPFAM" id="SSF53271">
    <property type="entry name" value="PRTase-like"/>
    <property type="match status" value="1"/>
</dbReference>
<evidence type="ECO:0000313" key="2">
    <source>
        <dbReference type="EMBL" id="RYC80660.1"/>
    </source>
</evidence>
<dbReference type="Proteomes" id="UP000290540">
    <property type="component" value="Unassembled WGS sequence"/>
</dbReference>
<dbReference type="GO" id="GO:0036424">
    <property type="term" value="F:L-phosphoserine phosphatase activity"/>
    <property type="evidence" value="ECO:0007669"/>
    <property type="project" value="TreeGrafter"/>
</dbReference>
<dbReference type="Gene3D" id="3.40.50.1000">
    <property type="entry name" value="HAD superfamily/HAD-like"/>
    <property type="match status" value="1"/>
</dbReference>
<protein>
    <recommendedName>
        <fullName evidence="1">Phosphoribosyltransferase domain-containing protein</fullName>
    </recommendedName>
</protein>
<feature type="domain" description="Phosphoribosyltransferase" evidence="1">
    <location>
        <begin position="411"/>
        <end position="606"/>
    </location>
</feature>
<proteinExistence type="predicted"/>
<dbReference type="Pfam" id="PF14681">
    <property type="entry name" value="UPRTase"/>
    <property type="match status" value="1"/>
</dbReference>